<dbReference type="SMART" id="SM00220">
    <property type="entry name" value="S_TKc"/>
    <property type="match status" value="1"/>
</dbReference>
<proteinExistence type="inferred from homology"/>
<dbReference type="CDD" id="cd14066">
    <property type="entry name" value="STKc_IRAK"/>
    <property type="match status" value="1"/>
</dbReference>
<dbReference type="InterPro" id="IPR017441">
    <property type="entry name" value="Protein_kinase_ATP_BS"/>
</dbReference>
<keyword evidence="12 18" id="KW-0067">ATP-binding</keyword>
<dbReference type="GO" id="GO:0005524">
    <property type="term" value="F:ATP binding"/>
    <property type="evidence" value="ECO:0007669"/>
    <property type="project" value="UniProtKB-UniRule"/>
</dbReference>
<dbReference type="GO" id="GO:0016020">
    <property type="term" value="C:membrane"/>
    <property type="evidence" value="ECO:0007669"/>
    <property type="project" value="UniProtKB-SubCell"/>
</dbReference>
<feature type="domain" description="Protein kinase" evidence="21">
    <location>
        <begin position="619"/>
        <end position="890"/>
    </location>
</feature>
<evidence type="ECO:0000256" key="17">
    <source>
        <dbReference type="ARBA" id="ARBA00048679"/>
    </source>
</evidence>
<dbReference type="InterPro" id="IPR008271">
    <property type="entry name" value="Ser/Thr_kinase_AS"/>
</dbReference>
<evidence type="ECO:0000256" key="16">
    <source>
        <dbReference type="ARBA" id="ARBA00047899"/>
    </source>
</evidence>
<evidence type="ECO:0000259" key="21">
    <source>
        <dbReference type="PROSITE" id="PS50011"/>
    </source>
</evidence>
<evidence type="ECO:0000256" key="6">
    <source>
        <dbReference type="ARBA" id="ARBA00022679"/>
    </source>
</evidence>
<keyword evidence="4" id="KW-0723">Serine/threonine-protein kinase</keyword>
<evidence type="ECO:0000256" key="18">
    <source>
        <dbReference type="PROSITE-ProRule" id="PRU10141"/>
    </source>
</evidence>
<evidence type="ECO:0000256" key="11">
    <source>
        <dbReference type="ARBA" id="ARBA00022777"/>
    </source>
</evidence>
<dbReference type="Gene3D" id="3.80.10.10">
    <property type="entry name" value="Ribonuclease Inhibitor"/>
    <property type="match status" value="3"/>
</dbReference>
<dbReference type="InterPro" id="IPR032675">
    <property type="entry name" value="LRR_dom_sf"/>
</dbReference>
<dbReference type="PROSITE" id="PS50011">
    <property type="entry name" value="PROTEIN_KINASE_DOM"/>
    <property type="match status" value="1"/>
</dbReference>
<evidence type="ECO:0000256" key="8">
    <source>
        <dbReference type="ARBA" id="ARBA00022729"/>
    </source>
</evidence>
<evidence type="ECO:0000256" key="13">
    <source>
        <dbReference type="ARBA" id="ARBA00022989"/>
    </source>
</evidence>
<comment type="catalytic activity">
    <reaction evidence="16">
        <text>L-threonyl-[protein] + ATP = O-phospho-L-threonyl-[protein] + ADP + H(+)</text>
        <dbReference type="Rhea" id="RHEA:46608"/>
        <dbReference type="Rhea" id="RHEA-COMP:11060"/>
        <dbReference type="Rhea" id="RHEA-COMP:11605"/>
        <dbReference type="ChEBI" id="CHEBI:15378"/>
        <dbReference type="ChEBI" id="CHEBI:30013"/>
        <dbReference type="ChEBI" id="CHEBI:30616"/>
        <dbReference type="ChEBI" id="CHEBI:61977"/>
        <dbReference type="ChEBI" id="CHEBI:456216"/>
        <dbReference type="EC" id="2.7.11.1"/>
    </reaction>
</comment>
<keyword evidence="6" id="KW-0808">Transferase</keyword>
<dbReference type="Gene3D" id="1.10.510.10">
    <property type="entry name" value="Transferase(Phosphotransferase) domain 1"/>
    <property type="match status" value="1"/>
</dbReference>
<comment type="catalytic activity">
    <reaction evidence="17">
        <text>L-seryl-[protein] + ATP = O-phospho-L-seryl-[protein] + ADP + H(+)</text>
        <dbReference type="Rhea" id="RHEA:17989"/>
        <dbReference type="Rhea" id="RHEA-COMP:9863"/>
        <dbReference type="Rhea" id="RHEA-COMP:11604"/>
        <dbReference type="ChEBI" id="CHEBI:15378"/>
        <dbReference type="ChEBI" id="CHEBI:29999"/>
        <dbReference type="ChEBI" id="CHEBI:30616"/>
        <dbReference type="ChEBI" id="CHEBI:83421"/>
        <dbReference type="ChEBI" id="CHEBI:456216"/>
        <dbReference type="EC" id="2.7.11.1"/>
    </reaction>
</comment>
<organism evidence="22 23">
    <name type="scientific">Adiantum capillus-veneris</name>
    <name type="common">Maidenhair fern</name>
    <dbReference type="NCBI Taxonomy" id="13818"/>
    <lineage>
        <taxon>Eukaryota</taxon>
        <taxon>Viridiplantae</taxon>
        <taxon>Streptophyta</taxon>
        <taxon>Embryophyta</taxon>
        <taxon>Tracheophyta</taxon>
        <taxon>Polypodiopsida</taxon>
        <taxon>Polypodiidae</taxon>
        <taxon>Polypodiales</taxon>
        <taxon>Pteridineae</taxon>
        <taxon>Pteridaceae</taxon>
        <taxon>Vittarioideae</taxon>
        <taxon>Adiantum</taxon>
    </lineage>
</organism>
<evidence type="ECO:0000256" key="20">
    <source>
        <dbReference type="SAM" id="SignalP"/>
    </source>
</evidence>
<dbReference type="FunFam" id="3.80.10.10:FF:000363">
    <property type="entry name" value="Leucine-rich repeat family protein"/>
    <property type="match status" value="1"/>
</dbReference>
<dbReference type="Pfam" id="PF07714">
    <property type="entry name" value="PK_Tyr_Ser-Thr"/>
    <property type="match status" value="1"/>
</dbReference>
<dbReference type="InterPro" id="IPR001245">
    <property type="entry name" value="Ser-Thr/Tyr_kinase_cat_dom"/>
</dbReference>
<evidence type="ECO:0000256" key="15">
    <source>
        <dbReference type="ARBA" id="ARBA00023180"/>
    </source>
</evidence>
<evidence type="ECO:0000256" key="2">
    <source>
        <dbReference type="ARBA" id="ARBA00008684"/>
    </source>
</evidence>
<feature type="signal peptide" evidence="20">
    <location>
        <begin position="1"/>
        <end position="27"/>
    </location>
</feature>
<keyword evidence="13 19" id="KW-1133">Transmembrane helix</keyword>
<dbReference type="PROSITE" id="PS00107">
    <property type="entry name" value="PROTEIN_KINASE_ATP"/>
    <property type="match status" value="1"/>
</dbReference>
<dbReference type="Pfam" id="PF00560">
    <property type="entry name" value="LRR_1"/>
    <property type="match status" value="5"/>
</dbReference>
<evidence type="ECO:0000256" key="3">
    <source>
        <dbReference type="ARBA" id="ARBA00012513"/>
    </source>
</evidence>
<gene>
    <name evidence="22" type="ORF">GOP47_0002558</name>
</gene>
<dbReference type="SUPFAM" id="SSF56112">
    <property type="entry name" value="Protein kinase-like (PK-like)"/>
    <property type="match status" value="1"/>
</dbReference>
<dbReference type="EMBL" id="JABFUD020000002">
    <property type="protein sequence ID" value="KAI5082815.1"/>
    <property type="molecule type" value="Genomic_DNA"/>
</dbReference>
<comment type="caution">
    <text evidence="22">The sequence shown here is derived from an EMBL/GenBank/DDBJ whole genome shotgun (WGS) entry which is preliminary data.</text>
</comment>
<keyword evidence="10 18" id="KW-0547">Nucleotide-binding</keyword>
<evidence type="ECO:0000256" key="10">
    <source>
        <dbReference type="ARBA" id="ARBA00022741"/>
    </source>
</evidence>
<keyword evidence="7 19" id="KW-0812">Transmembrane</keyword>
<dbReference type="SUPFAM" id="SSF52058">
    <property type="entry name" value="L domain-like"/>
    <property type="match status" value="1"/>
</dbReference>
<evidence type="ECO:0000256" key="14">
    <source>
        <dbReference type="ARBA" id="ARBA00023136"/>
    </source>
</evidence>
<keyword evidence="9" id="KW-0677">Repeat</keyword>
<keyword evidence="11" id="KW-0418">Kinase</keyword>
<dbReference type="FunFam" id="1.10.510.10:FF:000453">
    <property type="entry name" value="LRR receptor-like serine/threonine-protein kinase HSL2"/>
    <property type="match status" value="1"/>
</dbReference>
<evidence type="ECO:0000313" key="23">
    <source>
        <dbReference type="Proteomes" id="UP000886520"/>
    </source>
</evidence>
<dbReference type="Proteomes" id="UP000886520">
    <property type="component" value="Chromosome 3"/>
</dbReference>
<accession>A0A9D4VAB3</accession>
<dbReference type="InterPro" id="IPR001611">
    <property type="entry name" value="Leu-rich_rpt"/>
</dbReference>
<keyword evidence="5" id="KW-0433">Leucine-rich repeat</keyword>
<evidence type="ECO:0000256" key="4">
    <source>
        <dbReference type="ARBA" id="ARBA00022527"/>
    </source>
</evidence>
<dbReference type="Gene3D" id="3.30.200.20">
    <property type="entry name" value="Phosphorylase Kinase, domain 1"/>
    <property type="match status" value="1"/>
</dbReference>
<evidence type="ECO:0000256" key="7">
    <source>
        <dbReference type="ARBA" id="ARBA00022692"/>
    </source>
</evidence>
<evidence type="ECO:0000256" key="1">
    <source>
        <dbReference type="ARBA" id="ARBA00004167"/>
    </source>
</evidence>
<dbReference type="InterPro" id="IPR000719">
    <property type="entry name" value="Prot_kinase_dom"/>
</dbReference>
<dbReference type="EC" id="2.7.11.1" evidence="3"/>
<dbReference type="GO" id="GO:0004674">
    <property type="term" value="F:protein serine/threonine kinase activity"/>
    <property type="evidence" value="ECO:0007669"/>
    <property type="project" value="UniProtKB-KW"/>
</dbReference>
<keyword evidence="15" id="KW-0325">Glycoprotein</keyword>
<dbReference type="FunFam" id="3.30.200.20:FF:000039">
    <property type="entry name" value="receptor-like protein kinase FERONIA"/>
    <property type="match status" value="1"/>
</dbReference>
<keyword evidence="8 20" id="KW-0732">Signal</keyword>
<evidence type="ECO:0000256" key="9">
    <source>
        <dbReference type="ARBA" id="ARBA00022737"/>
    </source>
</evidence>
<dbReference type="PANTHER" id="PTHR45974">
    <property type="entry name" value="RECEPTOR-LIKE PROTEIN 55"/>
    <property type="match status" value="1"/>
</dbReference>
<dbReference type="Pfam" id="PF08263">
    <property type="entry name" value="LRRNT_2"/>
    <property type="match status" value="1"/>
</dbReference>
<dbReference type="InterPro" id="IPR011009">
    <property type="entry name" value="Kinase-like_dom_sf"/>
</dbReference>
<dbReference type="AlphaFoldDB" id="A0A9D4VAB3"/>
<feature type="binding site" evidence="18">
    <location>
        <position position="648"/>
    </location>
    <ligand>
        <name>ATP</name>
        <dbReference type="ChEBI" id="CHEBI:30616"/>
    </ligand>
</feature>
<reference evidence="22" key="1">
    <citation type="submission" date="2021-01" db="EMBL/GenBank/DDBJ databases">
        <title>Adiantum capillus-veneris genome.</title>
        <authorList>
            <person name="Fang Y."/>
            <person name="Liao Q."/>
        </authorList>
    </citation>
    <scope>NUCLEOTIDE SEQUENCE</scope>
    <source>
        <strain evidence="22">H3</strain>
        <tissue evidence="22">Leaf</tissue>
    </source>
</reference>
<sequence length="924" mass="100386">MATNRKGLLSYRFCICFLLQHCSLSFALTNQQDVIVLKALKQAWSPTISWNLGTDPCQTSWLGIFCDDGNTTIAKLILPAQGISGTLPHEIGSFVNLQILDLSYNRNLTGSLPLQLFRLTNLTELYLQDCGFYGSLPQDLGNFVSLTTLSLNRNFFSGSIPHTIGQLSELVWLDLSSNELSGNLPLSLARLRRARHFHLQGNSFSGVIPAGIFNSKLPLIHLLLHNNSFEGSIPADIGSLKELDIMRLDHNTLTNVSGSLAHIVSLTTLRLDHNNLTGDLPDLSGLINMQVMDLSNNQFSPGPVPSWLWKFTNLSALALEAGNLLGSVPTNLFSLQRLALMRLGYNSLNGTLDLRMAGPSLAELDFQQNNLSGILGSFTGTLNLQGNPVCQTNPNHLDIACLPVSESSPSLPSLSCRCQRGFASNPSAALGSCLCAYPLSGILVFTALKVNLDLRLIPILKDGFVKSTPLLDTEDQIVISILSDVIANISIFPQNAEAWDADQANSIIALLSSKAVLFPGVGPYEYLPFGPYSPPGTADESLSASVQVGIGTGIAAFAAVLVIICGYAVLQKKRAEKAEEISKPFVSWVSMREDKGGPPKLKGARLFALAELKRATHNFNKAHEIGVGGYGKVYKGTLPSGEQIAIKKAQARSHQGAAEFRNEIELLSRVHHKNLVCLVGFCFEERMLVYEYVPNGTLHEALLGNSSVILDWQRRLTIAVGSARGLAYLHNEANPPVIHRDVKSSNILLDQNLVAKVADFGLSRLAPDDEGSGDGHVSTQVKGTLGYLDPEYCTTQRLSDKSDVYSFGVVLLELITSRQPIAQGKHIVREVRSAWQKGGLQAVMPLLDPLLKASPTSELRAFLDVALRCVEEEAVFRPTMKQVGKEIEAIRDAIPHTQAGFSTSKDLAFQYSGGYDIALTIEPK</sequence>
<evidence type="ECO:0000256" key="12">
    <source>
        <dbReference type="ARBA" id="ARBA00022840"/>
    </source>
</evidence>
<feature type="chain" id="PRO_5039438318" description="non-specific serine/threonine protein kinase" evidence="20">
    <location>
        <begin position="28"/>
        <end position="924"/>
    </location>
</feature>
<name>A0A9D4VAB3_ADICA</name>
<feature type="transmembrane region" description="Helical" evidence="19">
    <location>
        <begin position="548"/>
        <end position="570"/>
    </location>
</feature>
<keyword evidence="23" id="KW-1185">Reference proteome</keyword>
<evidence type="ECO:0000256" key="19">
    <source>
        <dbReference type="SAM" id="Phobius"/>
    </source>
</evidence>
<comment type="subcellular location">
    <subcellularLocation>
        <location evidence="1">Membrane</location>
        <topology evidence="1">Single-pass membrane protein</topology>
    </subcellularLocation>
</comment>
<evidence type="ECO:0000313" key="22">
    <source>
        <dbReference type="EMBL" id="KAI5082815.1"/>
    </source>
</evidence>
<dbReference type="InterPro" id="IPR013210">
    <property type="entry name" value="LRR_N_plant-typ"/>
</dbReference>
<dbReference type="OrthoDB" id="2015206at2759"/>
<protein>
    <recommendedName>
        <fullName evidence="3">non-specific serine/threonine protein kinase</fullName>
        <ecNumber evidence="3">2.7.11.1</ecNumber>
    </recommendedName>
</protein>
<dbReference type="PROSITE" id="PS00108">
    <property type="entry name" value="PROTEIN_KINASE_ST"/>
    <property type="match status" value="1"/>
</dbReference>
<dbReference type="PROSITE" id="PS51450">
    <property type="entry name" value="LRR"/>
    <property type="match status" value="1"/>
</dbReference>
<comment type="similarity">
    <text evidence="2">Belongs to the protein kinase superfamily. Ser/Thr protein kinase family.</text>
</comment>
<keyword evidence="14 19" id="KW-0472">Membrane</keyword>
<evidence type="ECO:0000256" key="5">
    <source>
        <dbReference type="ARBA" id="ARBA00022614"/>
    </source>
</evidence>
<dbReference type="PANTHER" id="PTHR45974:SF266">
    <property type="entry name" value="LEUCINE-RICH REPEAT RECEPTOR PROTEIN KINASE HPCA1"/>
    <property type="match status" value="1"/>
</dbReference>